<dbReference type="AlphaFoldDB" id="A0A1R1PER0"/>
<protein>
    <submittedName>
        <fullName evidence="1">Uncharacterized protein</fullName>
    </submittedName>
</protein>
<gene>
    <name evidence="1" type="ORF">AX774_g7128</name>
</gene>
<dbReference type="EMBL" id="LSSK01001553">
    <property type="protein sequence ID" value="OMH79446.1"/>
    <property type="molecule type" value="Genomic_DNA"/>
</dbReference>
<feature type="non-terminal residue" evidence="1">
    <location>
        <position position="57"/>
    </location>
</feature>
<accession>A0A1R1PER0</accession>
<comment type="caution">
    <text evidence="1">The sequence shown here is derived from an EMBL/GenBank/DDBJ whole genome shotgun (WGS) entry which is preliminary data.</text>
</comment>
<dbReference type="OrthoDB" id="18884at2759"/>
<keyword evidence="2" id="KW-1185">Reference proteome</keyword>
<proteinExistence type="predicted"/>
<name>A0A1R1PER0_ZANCU</name>
<reference evidence="2" key="1">
    <citation type="submission" date="2017-01" db="EMBL/GenBank/DDBJ databases">
        <authorList>
            <person name="Wang Y."/>
            <person name="White M."/>
            <person name="Kvist S."/>
            <person name="Moncalvo J.-M."/>
        </authorList>
    </citation>
    <scope>NUCLEOTIDE SEQUENCE [LARGE SCALE GENOMIC DNA]</scope>
    <source>
        <strain evidence="2">COL-18-3</strain>
    </source>
</reference>
<evidence type="ECO:0000313" key="2">
    <source>
        <dbReference type="Proteomes" id="UP000188320"/>
    </source>
</evidence>
<evidence type="ECO:0000313" key="1">
    <source>
        <dbReference type="EMBL" id="OMH79446.1"/>
    </source>
</evidence>
<sequence>MGAQRGEFQLRIDYESRTVVFDIDPLDSARPSDPSTQLQPSPAELMRLQLQNIATTL</sequence>
<dbReference type="Proteomes" id="UP000188320">
    <property type="component" value="Unassembled WGS sequence"/>
</dbReference>
<organism evidence="1 2">
    <name type="scientific">Zancudomyces culisetae</name>
    <name type="common">Gut fungus</name>
    <name type="synonym">Smittium culisetae</name>
    <dbReference type="NCBI Taxonomy" id="1213189"/>
    <lineage>
        <taxon>Eukaryota</taxon>
        <taxon>Fungi</taxon>
        <taxon>Fungi incertae sedis</taxon>
        <taxon>Zoopagomycota</taxon>
        <taxon>Kickxellomycotina</taxon>
        <taxon>Harpellomycetes</taxon>
        <taxon>Harpellales</taxon>
        <taxon>Legeriomycetaceae</taxon>
        <taxon>Zancudomyces</taxon>
    </lineage>
</organism>